<evidence type="ECO:0000259" key="4">
    <source>
        <dbReference type="Pfam" id="PF01915"/>
    </source>
</evidence>
<feature type="domain" description="Glycoside hydrolase family 3 C-terminal" evidence="4">
    <location>
        <begin position="27"/>
        <end position="139"/>
    </location>
</feature>
<evidence type="ECO:0000313" key="6">
    <source>
        <dbReference type="Proteomes" id="UP000703269"/>
    </source>
</evidence>
<evidence type="ECO:0000256" key="3">
    <source>
        <dbReference type="ARBA" id="ARBA00023295"/>
    </source>
</evidence>
<name>A0A9P3G8F3_9APHY</name>
<keyword evidence="6" id="KW-1185">Reference proteome</keyword>
<dbReference type="EMBL" id="BPQB01000014">
    <property type="protein sequence ID" value="GJE89729.1"/>
    <property type="molecule type" value="Genomic_DNA"/>
</dbReference>
<dbReference type="PANTHER" id="PTHR42721:SF3">
    <property type="entry name" value="BETA-D-XYLOSIDASE 5-RELATED"/>
    <property type="match status" value="1"/>
</dbReference>
<dbReference type="InterPro" id="IPR036881">
    <property type="entry name" value="Glyco_hydro_3_C_sf"/>
</dbReference>
<dbReference type="GO" id="GO:0009044">
    <property type="term" value="F:xylan 1,4-beta-xylosidase activity"/>
    <property type="evidence" value="ECO:0007669"/>
    <property type="project" value="InterPro"/>
</dbReference>
<sequence length="140" mass="14840">MCNHTTTAPASHFPDARLLLGLMNYRAAQKVALVRPWANATTQMRCSYQGVPPIFVSPLQTLRAVCFAIAFANGTPIGSTDTGGFAATLQAARGADVVYAGGIDDSVEAEGHDRMSIAWPGNQPQLVKELAKVGKPLVML</sequence>
<dbReference type="OrthoDB" id="47059at2759"/>
<comment type="similarity">
    <text evidence="1">Belongs to the glycosyl hydrolase 3 family.</text>
</comment>
<evidence type="ECO:0000313" key="5">
    <source>
        <dbReference type="EMBL" id="GJE89729.1"/>
    </source>
</evidence>
<dbReference type="SUPFAM" id="SSF52279">
    <property type="entry name" value="Beta-D-glucan exohydrolase, C-terminal domain"/>
    <property type="match status" value="1"/>
</dbReference>
<proteinExistence type="inferred from homology"/>
<dbReference type="GO" id="GO:0045493">
    <property type="term" value="P:xylan catabolic process"/>
    <property type="evidence" value="ECO:0007669"/>
    <property type="project" value="InterPro"/>
</dbReference>
<dbReference type="PANTHER" id="PTHR42721">
    <property type="entry name" value="SUGAR HYDROLASE-RELATED"/>
    <property type="match status" value="1"/>
</dbReference>
<keyword evidence="3" id="KW-0326">Glycosidase</keyword>
<dbReference type="InterPro" id="IPR002772">
    <property type="entry name" value="Glyco_hydro_3_C"/>
</dbReference>
<dbReference type="Gene3D" id="3.40.50.1700">
    <property type="entry name" value="Glycoside hydrolase family 3 C-terminal domain"/>
    <property type="match status" value="1"/>
</dbReference>
<dbReference type="Proteomes" id="UP000703269">
    <property type="component" value="Unassembled WGS sequence"/>
</dbReference>
<comment type="caution">
    <text evidence="5">The sequence shown here is derived from an EMBL/GenBank/DDBJ whole genome shotgun (WGS) entry which is preliminary data.</text>
</comment>
<evidence type="ECO:0000256" key="1">
    <source>
        <dbReference type="ARBA" id="ARBA00005336"/>
    </source>
</evidence>
<dbReference type="InterPro" id="IPR044993">
    <property type="entry name" value="BXL"/>
</dbReference>
<dbReference type="GO" id="GO:0031222">
    <property type="term" value="P:arabinan catabolic process"/>
    <property type="evidence" value="ECO:0007669"/>
    <property type="project" value="TreeGrafter"/>
</dbReference>
<dbReference type="GO" id="GO:0046556">
    <property type="term" value="F:alpha-L-arabinofuranosidase activity"/>
    <property type="evidence" value="ECO:0007669"/>
    <property type="project" value="TreeGrafter"/>
</dbReference>
<organism evidence="5 6">
    <name type="scientific">Phanerochaete sordida</name>
    <dbReference type="NCBI Taxonomy" id="48140"/>
    <lineage>
        <taxon>Eukaryota</taxon>
        <taxon>Fungi</taxon>
        <taxon>Dikarya</taxon>
        <taxon>Basidiomycota</taxon>
        <taxon>Agaricomycotina</taxon>
        <taxon>Agaricomycetes</taxon>
        <taxon>Polyporales</taxon>
        <taxon>Phanerochaetaceae</taxon>
        <taxon>Phanerochaete</taxon>
    </lineage>
</organism>
<protein>
    <submittedName>
        <fullName evidence="5">Glycoside hydrolase family 3 C-terminal domain-containing protein</fullName>
    </submittedName>
</protein>
<dbReference type="AlphaFoldDB" id="A0A9P3G8F3"/>
<keyword evidence="2 5" id="KW-0378">Hydrolase</keyword>
<gene>
    <name evidence="5" type="ORF">PsYK624_058350</name>
</gene>
<accession>A0A9P3G8F3</accession>
<dbReference type="Pfam" id="PF01915">
    <property type="entry name" value="Glyco_hydro_3_C"/>
    <property type="match status" value="1"/>
</dbReference>
<evidence type="ECO:0000256" key="2">
    <source>
        <dbReference type="ARBA" id="ARBA00022801"/>
    </source>
</evidence>
<reference evidence="5 6" key="1">
    <citation type="submission" date="2021-08" db="EMBL/GenBank/DDBJ databases">
        <title>Draft Genome Sequence of Phanerochaete sordida strain YK-624.</title>
        <authorList>
            <person name="Mori T."/>
            <person name="Dohra H."/>
            <person name="Suzuki T."/>
            <person name="Kawagishi H."/>
            <person name="Hirai H."/>
        </authorList>
    </citation>
    <scope>NUCLEOTIDE SEQUENCE [LARGE SCALE GENOMIC DNA]</scope>
    <source>
        <strain evidence="5 6">YK-624</strain>
    </source>
</reference>